<dbReference type="InterPro" id="IPR044974">
    <property type="entry name" value="Disease_R_plants"/>
</dbReference>
<dbReference type="SUPFAM" id="SSF52058">
    <property type="entry name" value="L domain-like"/>
    <property type="match status" value="1"/>
</dbReference>
<evidence type="ECO:0000256" key="1">
    <source>
        <dbReference type="ARBA" id="ARBA00022737"/>
    </source>
</evidence>
<accession>A0A6M2EN72</accession>
<dbReference type="PANTHER" id="PTHR11017:SF271">
    <property type="entry name" value="DISEASE RESISTANCE PROTEIN (TIR-NBS-LRR CLASS) FAMILY"/>
    <property type="match status" value="1"/>
</dbReference>
<feature type="domain" description="Disease resistance protein Roq1-like winged-helix" evidence="2">
    <location>
        <begin position="36"/>
        <end position="105"/>
    </location>
</feature>
<dbReference type="AlphaFoldDB" id="A0A6M2EN72"/>
<protein>
    <recommendedName>
        <fullName evidence="2">Disease resistance protein Roq1-like winged-helix domain-containing protein</fullName>
    </recommendedName>
</protein>
<reference evidence="3" key="1">
    <citation type="submission" date="2020-03" db="EMBL/GenBank/DDBJ databases">
        <authorList>
            <person name="Zhang R."/>
        </authorList>
    </citation>
    <scope>NUCLEOTIDE SEQUENCE</scope>
</reference>
<evidence type="ECO:0000259" key="2">
    <source>
        <dbReference type="Pfam" id="PF23282"/>
    </source>
</evidence>
<organism evidence="3">
    <name type="scientific">Populus davidiana</name>
    <dbReference type="NCBI Taxonomy" id="266767"/>
    <lineage>
        <taxon>Eukaryota</taxon>
        <taxon>Viridiplantae</taxon>
        <taxon>Streptophyta</taxon>
        <taxon>Embryophyta</taxon>
        <taxon>Tracheophyta</taxon>
        <taxon>Spermatophyta</taxon>
        <taxon>Magnoliopsida</taxon>
        <taxon>eudicotyledons</taxon>
        <taxon>Gunneridae</taxon>
        <taxon>Pentapetalae</taxon>
        <taxon>rosids</taxon>
        <taxon>fabids</taxon>
        <taxon>Malpighiales</taxon>
        <taxon>Salicaceae</taxon>
        <taxon>Saliceae</taxon>
        <taxon>Populus</taxon>
    </lineage>
</organism>
<dbReference type="EMBL" id="GILB01004416">
    <property type="protein sequence ID" value="NUU84749.1"/>
    <property type="molecule type" value="Transcribed_RNA"/>
</dbReference>
<sequence>MGRWESVIDRLRKFPNREIQKKLRISFDTLDEPTLKNTFLDIACFFIGRKKEYVAKVLEGRYGYNPEDDLGTLIERSLIKVDDSGTISMHDLLREMGREILKEESPQNPAQRSRIWCQEDVWKVLKMQMGTKVVKGLTLDVTKSEDKSLSTGSFTNMKDLKLLQINGVDLTGSFERLSKMLTWICWLECPLRFLPSDFTLDYVVVIDMKYSNIRELWKEKK</sequence>
<dbReference type="Pfam" id="PF23282">
    <property type="entry name" value="WHD_ROQ1"/>
    <property type="match status" value="1"/>
</dbReference>
<dbReference type="InterPro" id="IPR058192">
    <property type="entry name" value="WHD_ROQ1-like"/>
</dbReference>
<evidence type="ECO:0000313" key="3">
    <source>
        <dbReference type="EMBL" id="NUU84749.1"/>
    </source>
</evidence>
<keyword evidence="1" id="KW-0677">Repeat</keyword>
<proteinExistence type="predicted"/>
<dbReference type="PANTHER" id="PTHR11017">
    <property type="entry name" value="LEUCINE-RICH REPEAT-CONTAINING PROTEIN"/>
    <property type="match status" value="1"/>
</dbReference>
<name>A0A6M2EN72_9ROSI</name>
<dbReference type="InterPro" id="IPR036390">
    <property type="entry name" value="WH_DNA-bd_sf"/>
</dbReference>
<dbReference type="GO" id="GO:0006952">
    <property type="term" value="P:defense response"/>
    <property type="evidence" value="ECO:0007669"/>
    <property type="project" value="InterPro"/>
</dbReference>
<dbReference type="SUPFAM" id="SSF46785">
    <property type="entry name" value="Winged helix' DNA-binding domain"/>
    <property type="match status" value="1"/>
</dbReference>